<name>A0AAD8AV92_BIOPF</name>
<dbReference type="EMBL" id="JASAOG010000225">
    <property type="protein sequence ID" value="KAK0043061.1"/>
    <property type="molecule type" value="Genomic_DNA"/>
</dbReference>
<feature type="region of interest" description="Disordered" evidence="1">
    <location>
        <begin position="110"/>
        <end position="144"/>
    </location>
</feature>
<organism evidence="2 3">
    <name type="scientific">Biomphalaria pfeifferi</name>
    <name type="common">Bloodfluke planorb</name>
    <name type="synonym">Freshwater snail</name>
    <dbReference type="NCBI Taxonomy" id="112525"/>
    <lineage>
        <taxon>Eukaryota</taxon>
        <taxon>Metazoa</taxon>
        <taxon>Spiralia</taxon>
        <taxon>Lophotrochozoa</taxon>
        <taxon>Mollusca</taxon>
        <taxon>Gastropoda</taxon>
        <taxon>Heterobranchia</taxon>
        <taxon>Euthyneura</taxon>
        <taxon>Panpulmonata</taxon>
        <taxon>Hygrophila</taxon>
        <taxon>Lymnaeoidea</taxon>
        <taxon>Planorbidae</taxon>
        <taxon>Biomphalaria</taxon>
    </lineage>
</organism>
<feature type="compositionally biased region" description="Low complexity" evidence="1">
    <location>
        <begin position="1"/>
        <end position="13"/>
    </location>
</feature>
<evidence type="ECO:0000256" key="1">
    <source>
        <dbReference type="SAM" id="MobiDB-lite"/>
    </source>
</evidence>
<reference evidence="2" key="2">
    <citation type="submission" date="2023-04" db="EMBL/GenBank/DDBJ databases">
        <authorList>
            <person name="Bu L."/>
            <person name="Lu L."/>
            <person name="Laidemitt M.R."/>
            <person name="Zhang S.M."/>
            <person name="Mutuku M."/>
            <person name="Mkoji G."/>
            <person name="Steinauer M."/>
            <person name="Loker E.S."/>
        </authorList>
    </citation>
    <scope>NUCLEOTIDE SEQUENCE</scope>
    <source>
        <strain evidence="2">KasaAsao</strain>
        <tissue evidence="2">Whole Snail</tissue>
    </source>
</reference>
<feature type="non-terminal residue" evidence="2">
    <location>
        <position position="199"/>
    </location>
</feature>
<evidence type="ECO:0000313" key="2">
    <source>
        <dbReference type="EMBL" id="KAK0043061.1"/>
    </source>
</evidence>
<dbReference type="AlphaFoldDB" id="A0AAD8AV92"/>
<dbReference type="Proteomes" id="UP001233172">
    <property type="component" value="Unassembled WGS sequence"/>
</dbReference>
<accession>A0AAD8AV92</accession>
<feature type="region of interest" description="Disordered" evidence="1">
    <location>
        <begin position="1"/>
        <end position="29"/>
    </location>
</feature>
<gene>
    <name evidence="2" type="ORF">Bpfe_027494</name>
</gene>
<evidence type="ECO:0000313" key="3">
    <source>
        <dbReference type="Proteomes" id="UP001233172"/>
    </source>
</evidence>
<feature type="compositionally biased region" description="Basic and acidic residues" evidence="1">
    <location>
        <begin position="110"/>
        <end position="127"/>
    </location>
</feature>
<feature type="compositionally biased region" description="Polar residues" evidence="1">
    <location>
        <begin position="130"/>
        <end position="144"/>
    </location>
</feature>
<proteinExistence type="predicted"/>
<keyword evidence="3" id="KW-1185">Reference proteome</keyword>
<reference evidence="2" key="1">
    <citation type="journal article" date="2023" name="PLoS Negl. Trop. Dis.">
        <title>A genome sequence for Biomphalaria pfeifferi, the major vector snail for the human-infecting parasite Schistosoma mansoni.</title>
        <authorList>
            <person name="Bu L."/>
            <person name="Lu L."/>
            <person name="Laidemitt M.R."/>
            <person name="Zhang S.M."/>
            <person name="Mutuku M."/>
            <person name="Mkoji G."/>
            <person name="Steinauer M."/>
            <person name="Loker E.S."/>
        </authorList>
    </citation>
    <scope>NUCLEOTIDE SEQUENCE</scope>
    <source>
        <strain evidence="2">KasaAsao</strain>
    </source>
</reference>
<sequence length="199" mass="22875">MAKFSSGYESSRSTSRDSATDNSVKSSTPYRLPKLHLDLDDGLVEKETEVKEVEQIFGRFGYEYVVRLPELKPLTPAEIISPQRLLSQRYRQVSLVPRLRTAEILPEYRHTPSLERENRSRTDDDISPHSLEQNSQSDRTMTARSNSVQWKLGQGNKGVFDITGQSHVQGPFSRSFKVRCRAPPSWMRMKWGRSKTMVL</sequence>
<comment type="caution">
    <text evidence="2">The sequence shown here is derived from an EMBL/GenBank/DDBJ whole genome shotgun (WGS) entry which is preliminary data.</text>
</comment>
<protein>
    <submittedName>
        <fullName evidence="2">Uncharacterized protein</fullName>
    </submittedName>
</protein>